<evidence type="ECO:0000259" key="6">
    <source>
        <dbReference type="Pfam" id="PF00884"/>
    </source>
</evidence>
<dbReference type="PROSITE" id="PS00523">
    <property type="entry name" value="SULFATASE_1"/>
    <property type="match status" value="1"/>
</dbReference>
<dbReference type="PROSITE" id="PS00149">
    <property type="entry name" value="SULFATASE_2"/>
    <property type="match status" value="1"/>
</dbReference>
<dbReference type="RefSeq" id="WP_136081835.1">
    <property type="nucleotide sequence ID" value="NZ_CAAHFG010000003.1"/>
</dbReference>
<evidence type="ECO:0000313" key="8">
    <source>
        <dbReference type="Proteomes" id="UP000366872"/>
    </source>
</evidence>
<evidence type="ECO:0000256" key="4">
    <source>
        <dbReference type="ARBA" id="ARBA00022837"/>
    </source>
</evidence>
<keyword evidence="4" id="KW-0106">Calcium</keyword>
<dbReference type="InterPro" id="IPR017850">
    <property type="entry name" value="Alkaline_phosphatase_core_sf"/>
</dbReference>
<dbReference type="SUPFAM" id="SSF53649">
    <property type="entry name" value="Alkaline phosphatase-like"/>
    <property type="match status" value="1"/>
</dbReference>
<dbReference type="GO" id="GO:0004065">
    <property type="term" value="F:arylsulfatase activity"/>
    <property type="evidence" value="ECO:0007669"/>
    <property type="project" value="TreeGrafter"/>
</dbReference>
<protein>
    <submittedName>
        <fullName evidence="7">Arylsulfatase</fullName>
    </submittedName>
</protein>
<dbReference type="InterPro" id="IPR024607">
    <property type="entry name" value="Sulfatase_CS"/>
</dbReference>
<evidence type="ECO:0000256" key="2">
    <source>
        <dbReference type="ARBA" id="ARBA00022723"/>
    </source>
</evidence>
<dbReference type="GO" id="GO:0046872">
    <property type="term" value="F:metal ion binding"/>
    <property type="evidence" value="ECO:0007669"/>
    <property type="project" value="UniProtKB-KW"/>
</dbReference>
<dbReference type="InterPro" id="IPR050738">
    <property type="entry name" value="Sulfatase"/>
</dbReference>
<dbReference type="Gene3D" id="3.40.720.10">
    <property type="entry name" value="Alkaline Phosphatase, subunit A"/>
    <property type="match status" value="1"/>
</dbReference>
<comment type="similarity">
    <text evidence="1">Belongs to the sulfatase family.</text>
</comment>
<dbReference type="PANTHER" id="PTHR42693">
    <property type="entry name" value="ARYLSULFATASE FAMILY MEMBER"/>
    <property type="match status" value="1"/>
</dbReference>
<reference evidence="7 8" key="1">
    <citation type="submission" date="2019-04" db="EMBL/GenBank/DDBJ databases">
        <authorList>
            <person name="Van Vliet M D."/>
        </authorList>
    </citation>
    <scope>NUCLEOTIDE SEQUENCE [LARGE SCALE GENOMIC DNA]</scope>
    <source>
        <strain evidence="7 8">F1</strain>
    </source>
</reference>
<keyword evidence="8" id="KW-1185">Reference proteome</keyword>
<evidence type="ECO:0000256" key="5">
    <source>
        <dbReference type="SAM" id="MobiDB-lite"/>
    </source>
</evidence>
<feature type="compositionally biased region" description="Polar residues" evidence="5">
    <location>
        <begin position="234"/>
        <end position="246"/>
    </location>
</feature>
<dbReference type="EMBL" id="CAAHFG010000003">
    <property type="protein sequence ID" value="VGO16306.1"/>
    <property type="molecule type" value="Genomic_DNA"/>
</dbReference>
<dbReference type="InterPro" id="IPR000917">
    <property type="entry name" value="Sulfatase_N"/>
</dbReference>
<evidence type="ECO:0000313" key="7">
    <source>
        <dbReference type="EMBL" id="VGO16306.1"/>
    </source>
</evidence>
<name>A0A6C2UAA1_PONDE</name>
<keyword evidence="3" id="KW-0378">Hydrolase</keyword>
<dbReference type="AlphaFoldDB" id="A0A6C2UAA1"/>
<dbReference type="PANTHER" id="PTHR42693:SF53">
    <property type="entry name" value="ENDO-4-O-SULFATASE"/>
    <property type="match status" value="1"/>
</dbReference>
<feature type="region of interest" description="Disordered" evidence="5">
    <location>
        <begin position="233"/>
        <end position="261"/>
    </location>
</feature>
<dbReference type="Proteomes" id="UP000366872">
    <property type="component" value="Unassembled WGS sequence"/>
</dbReference>
<evidence type="ECO:0000256" key="1">
    <source>
        <dbReference type="ARBA" id="ARBA00008779"/>
    </source>
</evidence>
<feature type="domain" description="Sulfatase N-terminal" evidence="6">
    <location>
        <begin position="23"/>
        <end position="351"/>
    </location>
</feature>
<organism evidence="7 8">
    <name type="scientific">Pontiella desulfatans</name>
    <dbReference type="NCBI Taxonomy" id="2750659"/>
    <lineage>
        <taxon>Bacteria</taxon>
        <taxon>Pseudomonadati</taxon>
        <taxon>Kiritimatiellota</taxon>
        <taxon>Kiritimatiellia</taxon>
        <taxon>Kiritimatiellales</taxon>
        <taxon>Pontiellaceae</taxon>
        <taxon>Pontiella</taxon>
    </lineage>
</organism>
<gene>
    <name evidence="7" type="ORF">PDESU_04897</name>
</gene>
<keyword evidence="2" id="KW-0479">Metal-binding</keyword>
<proteinExistence type="inferred from homology"/>
<evidence type="ECO:0000256" key="3">
    <source>
        <dbReference type="ARBA" id="ARBA00022801"/>
    </source>
</evidence>
<accession>A0A6C2UAA1</accession>
<sequence>MKYGKTLLFFILLTMGLRVTAGKNIVLVMADDVSPDMFSCYAPLTPHGMKLSATTPNIDKLAETGVAFKTAYASAMCGPSRALIMTGKYGATTGALQNAMWLNNCRDTVYMDHLAFGKMLSEAGYATAIAGKWHAGSQMPYEPEVGFQEYCLWEGAKEVLHATGKELQKEDCLWEDPTTPSRYWKPCLVQNGELLDVKDDDFGPDLCCDFLLDFMERQTKAGKPFLAYWPTVSPHGTRTGQPSNPNYGKPGDLGTKGQKDDRDRFRSLNEHLDSTIGRIMDKVTELGIEDETIIMFCSDNGTAVTAKTRGVERGCHVVFMAAGGGIKQRGLTDELMDFTDIAPTLADYAGVNPQQDVPFDGKSLKPFFEGKTDSTKPLILGYISTSQIVRSKDHLLEVYNPMLGMPEGRFFYTGENRFWKGYKRVDKNPEHAQAKKQFFQFLEHYPVVTETDPFWETKSGRKFHKAYTNPQAVEKHLFNHKDYKFYDEE</sequence>
<dbReference type="Pfam" id="PF00884">
    <property type="entry name" value="Sulfatase"/>
    <property type="match status" value="1"/>
</dbReference>